<keyword evidence="7" id="KW-1185">Reference proteome</keyword>
<evidence type="ECO:0000259" key="4">
    <source>
        <dbReference type="Pfam" id="PF25967"/>
    </source>
</evidence>
<feature type="domain" description="CzcB-like barrel-sandwich hybrid" evidence="5">
    <location>
        <begin position="73"/>
        <end position="201"/>
    </location>
</feature>
<dbReference type="EMBL" id="SJZB01000042">
    <property type="protein sequence ID" value="TCJ12900.1"/>
    <property type="molecule type" value="Genomic_DNA"/>
</dbReference>
<evidence type="ECO:0000313" key="6">
    <source>
        <dbReference type="EMBL" id="TCJ12900.1"/>
    </source>
</evidence>
<evidence type="ECO:0000259" key="3">
    <source>
        <dbReference type="Pfam" id="PF25954"/>
    </source>
</evidence>
<dbReference type="PROSITE" id="PS51257">
    <property type="entry name" value="PROKAR_LIPOPROTEIN"/>
    <property type="match status" value="1"/>
</dbReference>
<feature type="signal peptide" evidence="2">
    <location>
        <begin position="1"/>
        <end position="22"/>
    </location>
</feature>
<gene>
    <name evidence="6" type="ORF">EZJ19_11755</name>
</gene>
<dbReference type="InterPro" id="IPR006143">
    <property type="entry name" value="RND_pump_MFP"/>
</dbReference>
<dbReference type="InterPro" id="IPR058647">
    <property type="entry name" value="BSH_CzcB-like"/>
</dbReference>
<evidence type="ECO:0000313" key="7">
    <source>
        <dbReference type="Proteomes" id="UP000295443"/>
    </source>
</evidence>
<accession>A0A4R1B5T5</accession>
<proteinExistence type="inferred from homology"/>
<dbReference type="NCBIfam" id="TIGR01730">
    <property type="entry name" value="RND_mfp"/>
    <property type="match status" value="1"/>
</dbReference>
<organism evidence="6 7">
    <name type="scientific">Parasulfuritortus cantonensis</name>
    <dbReference type="NCBI Taxonomy" id="2528202"/>
    <lineage>
        <taxon>Bacteria</taxon>
        <taxon>Pseudomonadati</taxon>
        <taxon>Pseudomonadota</taxon>
        <taxon>Betaproteobacteria</taxon>
        <taxon>Nitrosomonadales</taxon>
        <taxon>Thiobacillaceae</taxon>
        <taxon>Parasulfuritortus</taxon>
    </lineage>
</organism>
<dbReference type="GO" id="GO:1990281">
    <property type="term" value="C:efflux pump complex"/>
    <property type="evidence" value="ECO:0007669"/>
    <property type="project" value="TreeGrafter"/>
</dbReference>
<sequence length="362" mass="37312">MPSRPYAVLLAALVFAYGCQKAETPAPAAAKPALTVAAVAPERLDWPYTLTANGDVAAWQEAVISSEISNYRLTEVCVNVGDRVRKGQRLATIASATVAAELAQSRAAASEAEAALADAAGNAERARQLQAAGFYSRQMGSQYITGQATAEARLEAARAKVRADTVRLGQTRVLAPDDGIISARAATVGSLAQSGQELFRLIRGGRLEWRAEVAEADLGRIVPGTAASLALPGGGTVAGRVRAVSPSVDAKTRNGLVYVDLPAPGAARAGMFARGEFRLGRAPAMTLPQAAVVMREAYAYVYLLGPAGAGGLAKVAQAKVTLGRRLGDRVEIVAGLPDGARVVASGAGFLADGDLVRVTPAP</sequence>
<evidence type="ECO:0000256" key="2">
    <source>
        <dbReference type="SAM" id="SignalP"/>
    </source>
</evidence>
<name>A0A4R1B5T5_9PROT</name>
<dbReference type="Gene3D" id="2.40.50.100">
    <property type="match status" value="1"/>
</dbReference>
<evidence type="ECO:0000259" key="5">
    <source>
        <dbReference type="Pfam" id="PF25973"/>
    </source>
</evidence>
<reference evidence="6 7" key="1">
    <citation type="submission" date="2019-03" db="EMBL/GenBank/DDBJ databases">
        <title>Genome sequence of Thiobacillaceae bacterium LSR1, a sulfur-oxidizing bacterium isolated from freshwater sediment.</title>
        <authorList>
            <person name="Li S."/>
        </authorList>
    </citation>
    <scope>NUCLEOTIDE SEQUENCE [LARGE SCALE GENOMIC DNA]</scope>
    <source>
        <strain evidence="6 7">LSR1</strain>
    </source>
</reference>
<dbReference type="InterPro" id="IPR058792">
    <property type="entry name" value="Beta-barrel_RND_2"/>
</dbReference>
<comment type="similarity">
    <text evidence="1">Belongs to the membrane fusion protein (MFP) (TC 8.A.1) family.</text>
</comment>
<keyword evidence="2" id="KW-0732">Signal</keyword>
<dbReference type="SUPFAM" id="SSF111369">
    <property type="entry name" value="HlyD-like secretion proteins"/>
    <property type="match status" value="1"/>
</dbReference>
<dbReference type="InterPro" id="IPR058627">
    <property type="entry name" value="MdtA-like_C"/>
</dbReference>
<evidence type="ECO:0000256" key="1">
    <source>
        <dbReference type="ARBA" id="ARBA00009477"/>
    </source>
</evidence>
<dbReference type="GO" id="GO:0015562">
    <property type="term" value="F:efflux transmembrane transporter activity"/>
    <property type="evidence" value="ECO:0007669"/>
    <property type="project" value="TreeGrafter"/>
</dbReference>
<feature type="domain" description="Multidrug resistance protein MdtA-like C-terminal permuted SH3" evidence="4">
    <location>
        <begin position="284"/>
        <end position="347"/>
    </location>
</feature>
<dbReference type="OrthoDB" id="10524at2"/>
<dbReference type="AlphaFoldDB" id="A0A4R1B5T5"/>
<dbReference type="PANTHER" id="PTHR30469:SF15">
    <property type="entry name" value="HLYD FAMILY OF SECRETION PROTEINS"/>
    <property type="match status" value="1"/>
</dbReference>
<dbReference type="Pfam" id="PF25954">
    <property type="entry name" value="Beta-barrel_RND_2"/>
    <property type="match status" value="1"/>
</dbReference>
<dbReference type="RefSeq" id="WP_131447798.1">
    <property type="nucleotide sequence ID" value="NZ_SJZB01000042.1"/>
</dbReference>
<feature type="domain" description="CusB-like beta-barrel" evidence="3">
    <location>
        <begin position="211"/>
        <end position="277"/>
    </location>
</feature>
<dbReference type="Gene3D" id="2.40.30.170">
    <property type="match status" value="1"/>
</dbReference>
<comment type="caution">
    <text evidence="6">The sequence shown here is derived from an EMBL/GenBank/DDBJ whole genome shotgun (WGS) entry which is preliminary data.</text>
</comment>
<dbReference type="Pfam" id="PF25967">
    <property type="entry name" value="RND-MFP_C"/>
    <property type="match status" value="1"/>
</dbReference>
<feature type="chain" id="PRO_5020208339" evidence="2">
    <location>
        <begin position="23"/>
        <end position="362"/>
    </location>
</feature>
<dbReference type="Pfam" id="PF25973">
    <property type="entry name" value="BSH_CzcB"/>
    <property type="match status" value="1"/>
</dbReference>
<dbReference type="Gene3D" id="1.10.287.470">
    <property type="entry name" value="Helix hairpin bin"/>
    <property type="match status" value="1"/>
</dbReference>
<dbReference type="PANTHER" id="PTHR30469">
    <property type="entry name" value="MULTIDRUG RESISTANCE PROTEIN MDTA"/>
    <property type="match status" value="1"/>
</dbReference>
<protein>
    <submittedName>
        <fullName evidence="6">Efflux RND transporter periplasmic adaptor subunit</fullName>
    </submittedName>
</protein>
<dbReference type="Gene3D" id="2.40.420.20">
    <property type="match status" value="1"/>
</dbReference>
<dbReference type="Proteomes" id="UP000295443">
    <property type="component" value="Unassembled WGS sequence"/>
</dbReference>